<feature type="transmembrane region" description="Helical" evidence="1">
    <location>
        <begin position="338"/>
        <end position="360"/>
    </location>
</feature>
<evidence type="ECO:0000313" key="4">
    <source>
        <dbReference type="Proteomes" id="UP001176021"/>
    </source>
</evidence>
<keyword evidence="1" id="KW-1133">Transmembrane helix</keyword>
<organism evidence="3 4">
    <name type="scientific">Desulfosporosinus nitroreducens</name>
    <dbReference type="NCBI Taxonomy" id="2018668"/>
    <lineage>
        <taxon>Bacteria</taxon>
        <taxon>Bacillati</taxon>
        <taxon>Bacillota</taxon>
        <taxon>Clostridia</taxon>
        <taxon>Eubacteriales</taxon>
        <taxon>Desulfitobacteriaceae</taxon>
        <taxon>Desulfosporosinus</taxon>
    </lineage>
</organism>
<evidence type="ECO:0000313" key="3">
    <source>
        <dbReference type="EMBL" id="MDO0824293.1"/>
    </source>
</evidence>
<evidence type="ECO:0000256" key="1">
    <source>
        <dbReference type="SAM" id="Phobius"/>
    </source>
</evidence>
<dbReference type="Proteomes" id="UP001176021">
    <property type="component" value="Unassembled WGS sequence"/>
</dbReference>
<keyword evidence="4" id="KW-1185">Reference proteome</keyword>
<name>A0ABT8QSG0_9FIRM</name>
<keyword evidence="3" id="KW-0012">Acyltransferase</keyword>
<reference evidence="3" key="1">
    <citation type="submission" date="2022-05" db="EMBL/GenBank/DDBJ databases">
        <title>Expanded diversity of anoxic marine methylotrophy in a Black Sea sulfate reducing microorganism.</title>
        <authorList>
            <person name="Fischer P.Q."/>
            <person name="Stams A.J.M."/>
            <person name="Villanueva L."/>
            <person name="Sousa D.Z."/>
        </authorList>
    </citation>
    <scope>NUCLEOTIDE SEQUENCE</scope>
    <source>
        <strain evidence="3">P130</strain>
    </source>
</reference>
<feature type="transmembrane region" description="Helical" evidence="1">
    <location>
        <begin position="172"/>
        <end position="195"/>
    </location>
</feature>
<dbReference type="GO" id="GO:0016746">
    <property type="term" value="F:acyltransferase activity"/>
    <property type="evidence" value="ECO:0007669"/>
    <property type="project" value="UniProtKB-KW"/>
</dbReference>
<accession>A0ABT8QSG0</accession>
<proteinExistence type="predicted"/>
<comment type="caution">
    <text evidence="3">The sequence shown here is derived from an EMBL/GenBank/DDBJ whole genome shotgun (WGS) entry which is preliminary data.</text>
</comment>
<keyword evidence="1" id="KW-0812">Transmembrane</keyword>
<feature type="domain" description="Acyltransferase 3" evidence="2">
    <location>
        <begin position="10"/>
        <end position="354"/>
    </location>
</feature>
<sequence>MSYLKASDTQFWSGLYTFFMRYGSVCTSFFYILSGFLAVYTWRNSTFRDYITRKLKKIYPLVFCVLVLAVALDYVMSGNAVINEGDSAGSAQWWFNILMGVTMLKAFVPYESTFYSFHGPSWYLSGLVVFWVLAYFIVPKLVGAITDIKDNQNAKDNLLNYNNLLNHSNQKLAVRGVTVICALAYAAQAAICIYIDVKQLSDIRLWATYVNPWFRIFGECFLGMIIACHIEDMKLAKNSSGKLKVFALVFAFAVILLKNVMSTSLWSAWIYALPISLLLISFYNDEGKVAGVLKAKPLQFLGDISFELYMTHAFVYEGLPIAVGIVSTDLKRWLVYHAGTRFVITLVLAIVFAWMVKVVFGLERKKGSSKIGISV</sequence>
<evidence type="ECO:0000259" key="2">
    <source>
        <dbReference type="Pfam" id="PF01757"/>
    </source>
</evidence>
<dbReference type="EMBL" id="JAMJEV010000013">
    <property type="protein sequence ID" value="MDO0824293.1"/>
    <property type="molecule type" value="Genomic_DNA"/>
</dbReference>
<protein>
    <submittedName>
        <fullName evidence="3">Acyltransferase</fullName>
    </submittedName>
</protein>
<feature type="transmembrane region" description="Helical" evidence="1">
    <location>
        <begin position="20"/>
        <end position="40"/>
    </location>
</feature>
<dbReference type="InterPro" id="IPR002656">
    <property type="entry name" value="Acyl_transf_3_dom"/>
</dbReference>
<feature type="transmembrane region" description="Helical" evidence="1">
    <location>
        <begin position="122"/>
        <end position="138"/>
    </location>
</feature>
<gene>
    <name evidence="3" type="ORF">M8H41_15730</name>
</gene>
<keyword evidence="1" id="KW-0472">Membrane</keyword>
<feature type="transmembrane region" description="Helical" evidence="1">
    <location>
        <begin position="304"/>
        <end position="326"/>
    </location>
</feature>
<dbReference type="Pfam" id="PF01757">
    <property type="entry name" value="Acyl_transf_3"/>
    <property type="match status" value="1"/>
</dbReference>
<feature type="transmembrane region" description="Helical" evidence="1">
    <location>
        <begin position="266"/>
        <end position="283"/>
    </location>
</feature>
<feature type="transmembrane region" description="Helical" evidence="1">
    <location>
        <begin position="243"/>
        <end position="260"/>
    </location>
</feature>
<feature type="transmembrane region" description="Helical" evidence="1">
    <location>
        <begin position="61"/>
        <end position="81"/>
    </location>
</feature>
<feature type="transmembrane region" description="Helical" evidence="1">
    <location>
        <begin position="93"/>
        <end position="110"/>
    </location>
</feature>
<keyword evidence="3" id="KW-0808">Transferase</keyword>